<dbReference type="SUPFAM" id="SSF51182">
    <property type="entry name" value="RmlC-like cupins"/>
    <property type="match status" value="1"/>
</dbReference>
<evidence type="ECO:0008006" key="3">
    <source>
        <dbReference type="Google" id="ProtNLM"/>
    </source>
</evidence>
<dbReference type="AlphaFoldDB" id="A0A848DHP7"/>
<evidence type="ECO:0000313" key="1">
    <source>
        <dbReference type="EMBL" id="NMH92014.1"/>
    </source>
</evidence>
<name>A0A848DHP7_9PSEU</name>
<reference evidence="1 2" key="1">
    <citation type="submission" date="2020-04" db="EMBL/GenBank/DDBJ databases">
        <authorList>
            <person name="Klaysubun C."/>
            <person name="Duangmal K."/>
            <person name="Lipun K."/>
        </authorList>
    </citation>
    <scope>NUCLEOTIDE SEQUENCE [LARGE SCALE GENOMIC DNA]</scope>
    <source>
        <strain evidence="1 2">DSM 45300</strain>
    </source>
</reference>
<protein>
    <recommendedName>
        <fullName evidence="3">Cupin 2 conserved barrel domain-containing protein</fullName>
    </recommendedName>
</protein>
<gene>
    <name evidence="1" type="ORF">HF519_10610</name>
</gene>
<evidence type="ECO:0000313" key="2">
    <source>
        <dbReference type="Proteomes" id="UP000586918"/>
    </source>
</evidence>
<dbReference type="InterPro" id="IPR014710">
    <property type="entry name" value="RmlC-like_jellyroll"/>
</dbReference>
<dbReference type="Gene3D" id="2.60.120.10">
    <property type="entry name" value="Jelly Rolls"/>
    <property type="match status" value="1"/>
</dbReference>
<dbReference type="Proteomes" id="UP000586918">
    <property type="component" value="Unassembled WGS sequence"/>
</dbReference>
<comment type="caution">
    <text evidence="1">The sequence shown here is derived from an EMBL/GenBank/DDBJ whole genome shotgun (WGS) entry which is preliminary data.</text>
</comment>
<keyword evidence="2" id="KW-1185">Reference proteome</keyword>
<dbReference type="EMBL" id="JAAXKZ010000029">
    <property type="protein sequence ID" value="NMH92014.1"/>
    <property type="molecule type" value="Genomic_DNA"/>
</dbReference>
<proteinExistence type="predicted"/>
<organism evidence="1 2">
    <name type="scientific">Pseudonocardia bannensis</name>
    <dbReference type="NCBI Taxonomy" id="630973"/>
    <lineage>
        <taxon>Bacteria</taxon>
        <taxon>Bacillati</taxon>
        <taxon>Actinomycetota</taxon>
        <taxon>Actinomycetes</taxon>
        <taxon>Pseudonocardiales</taxon>
        <taxon>Pseudonocardiaceae</taxon>
        <taxon>Pseudonocardia</taxon>
    </lineage>
</organism>
<sequence length="127" mass="14163">MPVAYIRLYSDAEGHSRFEDVSPLGRTTGVVESDLRATFSEPMPADWVVFRHVVHEADDSRPHNAPRRQFIIMLKGECEVETSTGEKRRLGPGSVLLTEDTEGLGHITRRIGEGDRLTLLIPLGPEL</sequence>
<accession>A0A848DHP7</accession>
<dbReference type="InterPro" id="IPR011051">
    <property type="entry name" value="RmlC_Cupin_sf"/>
</dbReference>